<dbReference type="Proteomes" id="UP000288953">
    <property type="component" value="Chromosome"/>
</dbReference>
<keyword evidence="1" id="KW-0812">Transmembrane</keyword>
<evidence type="ECO:0000313" key="3">
    <source>
        <dbReference type="Proteomes" id="UP000288953"/>
    </source>
</evidence>
<keyword evidence="1" id="KW-1133">Transmembrane helix</keyword>
<accession>A0ABX5R838</accession>
<feature type="transmembrane region" description="Helical" evidence="1">
    <location>
        <begin position="36"/>
        <end position="59"/>
    </location>
</feature>
<keyword evidence="1" id="KW-0472">Membrane</keyword>
<protein>
    <submittedName>
        <fullName evidence="2">Uncharacterized protein</fullName>
    </submittedName>
</protein>
<name>A0ABX5R838_9PSED</name>
<gene>
    <name evidence="2" type="ORF">C3B55_00158</name>
</gene>
<evidence type="ECO:0000256" key="1">
    <source>
        <dbReference type="SAM" id="Phobius"/>
    </source>
</evidence>
<keyword evidence="3" id="KW-1185">Reference proteome</keyword>
<evidence type="ECO:0000313" key="2">
    <source>
        <dbReference type="EMBL" id="QAX81524.1"/>
    </source>
</evidence>
<proteinExistence type="predicted"/>
<sequence length="99" mass="11170">MSHGSYAIVGATFIPKCWIPIIQLLTYISESELIDYGYALFVLIIMWRTCRVAFCLLAGRLSGEAALIKISNVMIAKLHTCQYRITHSANYASYSWLCT</sequence>
<dbReference type="EMBL" id="CP026512">
    <property type="protein sequence ID" value="QAX81524.1"/>
    <property type="molecule type" value="Genomic_DNA"/>
</dbReference>
<organism evidence="2 3">
    <name type="scientific">Candidatus Pseudomonas adelgestsugas</name>
    <dbReference type="NCBI Taxonomy" id="1302376"/>
    <lineage>
        <taxon>Bacteria</taxon>
        <taxon>Pseudomonadati</taxon>
        <taxon>Pseudomonadota</taxon>
        <taxon>Gammaproteobacteria</taxon>
        <taxon>Pseudomonadales</taxon>
        <taxon>Pseudomonadaceae</taxon>
        <taxon>Pseudomonas</taxon>
    </lineage>
</organism>
<reference evidence="2 3" key="1">
    <citation type="journal article" date="2018" name="Genome Biol. Evol.">
        <title>Partnering With a Pest: Genomes of Hemlock Woolly Adelgid Symbionts Reveal Atypical Nutritional Provisioning Patterns in Dual-Obligate Bacteria.</title>
        <authorList>
            <person name="Weglarz K.M."/>
            <person name="Havill N.P."/>
            <person name="Burke G.R."/>
            <person name="von Dohlen C.D."/>
        </authorList>
    </citation>
    <scope>NUCLEOTIDE SEQUENCE [LARGE SCALE GENOMIC DNA]</scope>
    <source>
        <strain evidence="2 3">HWA_ENA</strain>
    </source>
</reference>